<dbReference type="SMART" id="SM00984">
    <property type="entry name" value="UDPG_MGDP_dh_C"/>
    <property type="match status" value="1"/>
</dbReference>
<name>A0A0V8GIA0_9BACL</name>
<dbReference type="AlphaFoldDB" id="A0A0V8GIA0"/>
<keyword evidence="3" id="KW-0520">NAD</keyword>
<dbReference type="OrthoDB" id="9803238at2"/>
<dbReference type="PIRSF" id="PIRSF000124">
    <property type="entry name" value="UDPglc_GDPman_dh"/>
    <property type="match status" value="1"/>
</dbReference>
<keyword evidence="2" id="KW-0560">Oxidoreductase</keyword>
<proteinExistence type="inferred from homology"/>
<dbReference type="PANTHER" id="PTHR43491">
    <property type="entry name" value="UDP-N-ACETYL-D-MANNOSAMINE DEHYDROGENASE"/>
    <property type="match status" value="1"/>
</dbReference>
<dbReference type="GO" id="GO:0051287">
    <property type="term" value="F:NAD binding"/>
    <property type="evidence" value="ECO:0007669"/>
    <property type="project" value="InterPro"/>
</dbReference>
<dbReference type="RefSeq" id="WP_058264603.1">
    <property type="nucleotide sequence ID" value="NZ_FMYN01000001.1"/>
</dbReference>
<accession>A0A0V8GIA0</accession>
<dbReference type="NCBIfam" id="TIGR03026">
    <property type="entry name" value="NDP-sugDHase"/>
    <property type="match status" value="1"/>
</dbReference>
<dbReference type="SUPFAM" id="SSF48179">
    <property type="entry name" value="6-phosphogluconate dehydrogenase C-terminal domain-like"/>
    <property type="match status" value="1"/>
</dbReference>
<dbReference type="InterPro" id="IPR017476">
    <property type="entry name" value="UDP-Glc/GDP-Man"/>
</dbReference>
<dbReference type="InterPro" id="IPR036220">
    <property type="entry name" value="UDP-Glc/GDP-Man_DH_C_sf"/>
</dbReference>
<dbReference type="Gene3D" id="3.40.50.720">
    <property type="entry name" value="NAD(P)-binding Rossmann-like Domain"/>
    <property type="match status" value="2"/>
</dbReference>
<dbReference type="GO" id="GO:0000271">
    <property type="term" value="P:polysaccharide biosynthetic process"/>
    <property type="evidence" value="ECO:0007669"/>
    <property type="project" value="InterPro"/>
</dbReference>
<evidence type="ECO:0000259" key="5">
    <source>
        <dbReference type="SMART" id="SM00984"/>
    </source>
</evidence>
<evidence type="ECO:0000256" key="4">
    <source>
        <dbReference type="PIRNR" id="PIRNR000124"/>
    </source>
</evidence>
<protein>
    <submittedName>
        <fullName evidence="6">GDP-mannose dehydrogenase</fullName>
    </submittedName>
</protein>
<evidence type="ECO:0000256" key="1">
    <source>
        <dbReference type="ARBA" id="ARBA00006601"/>
    </source>
</evidence>
<dbReference type="PANTHER" id="PTHR43491:SF2">
    <property type="entry name" value="UDP-N-ACETYL-D-MANNOSAMINE DEHYDROGENASE"/>
    <property type="match status" value="1"/>
</dbReference>
<evidence type="ECO:0000313" key="7">
    <source>
        <dbReference type="Proteomes" id="UP000053797"/>
    </source>
</evidence>
<dbReference type="InterPro" id="IPR014026">
    <property type="entry name" value="UDP-Glc/GDP-Man_DH_dimer"/>
</dbReference>
<dbReference type="InterPro" id="IPR014027">
    <property type="entry name" value="UDP-Glc/GDP-Man_DH_C"/>
</dbReference>
<feature type="domain" description="UDP-glucose/GDP-mannose dehydrogenase C-terminal" evidence="5">
    <location>
        <begin position="334"/>
        <end position="435"/>
    </location>
</feature>
<dbReference type="Pfam" id="PF03720">
    <property type="entry name" value="UDPG_MGDP_dh_C"/>
    <property type="match status" value="1"/>
</dbReference>
<dbReference type="SUPFAM" id="SSF52413">
    <property type="entry name" value="UDP-glucose/GDP-mannose dehydrogenase C-terminal domain"/>
    <property type="match status" value="1"/>
</dbReference>
<comment type="similarity">
    <text evidence="1 4">Belongs to the UDP-glucose/GDP-mannose dehydrogenase family.</text>
</comment>
<comment type="caution">
    <text evidence="6">The sequence shown here is derived from an EMBL/GenBank/DDBJ whole genome shotgun (WGS) entry which is preliminary data.</text>
</comment>
<evidence type="ECO:0000313" key="6">
    <source>
        <dbReference type="EMBL" id="KSU49993.1"/>
    </source>
</evidence>
<gene>
    <name evidence="6" type="ORF">AS033_01080</name>
</gene>
<dbReference type="InterPro" id="IPR036291">
    <property type="entry name" value="NAD(P)-bd_dom_sf"/>
</dbReference>
<dbReference type="InterPro" id="IPR008927">
    <property type="entry name" value="6-PGluconate_DH-like_C_sf"/>
</dbReference>
<evidence type="ECO:0000256" key="3">
    <source>
        <dbReference type="ARBA" id="ARBA00023027"/>
    </source>
</evidence>
<organism evidence="6 7">
    <name type="scientific">Exiguobacterium indicum</name>
    <dbReference type="NCBI Taxonomy" id="296995"/>
    <lineage>
        <taxon>Bacteria</taxon>
        <taxon>Bacillati</taxon>
        <taxon>Bacillota</taxon>
        <taxon>Bacilli</taxon>
        <taxon>Bacillales</taxon>
        <taxon>Bacillales Family XII. Incertae Sedis</taxon>
        <taxon>Exiguobacterium</taxon>
    </lineage>
</organism>
<evidence type="ECO:0000256" key="2">
    <source>
        <dbReference type="ARBA" id="ARBA00023002"/>
    </source>
</evidence>
<dbReference type="PIRSF" id="PIRSF500136">
    <property type="entry name" value="UDP_ManNAc_DH"/>
    <property type="match status" value="1"/>
</dbReference>
<dbReference type="GO" id="GO:0016616">
    <property type="term" value="F:oxidoreductase activity, acting on the CH-OH group of donors, NAD or NADP as acceptor"/>
    <property type="evidence" value="ECO:0007669"/>
    <property type="project" value="InterPro"/>
</dbReference>
<dbReference type="GO" id="GO:0016628">
    <property type="term" value="F:oxidoreductase activity, acting on the CH-CH group of donors, NAD or NADP as acceptor"/>
    <property type="evidence" value="ECO:0007669"/>
    <property type="project" value="InterPro"/>
</dbReference>
<dbReference type="SUPFAM" id="SSF51735">
    <property type="entry name" value="NAD(P)-binding Rossmann-fold domains"/>
    <property type="match status" value="1"/>
</dbReference>
<reference evidence="6 7" key="1">
    <citation type="journal article" date="2015" name="Int. J. Syst. Evol. Microbiol.">
        <title>Exiguobacterium enclense sp. nov., isolated from sediment.</title>
        <authorList>
            <person name="Dastager S.G."/>
            <person name="Mawlankar R."/>
            <person name="Sonalkar V.V."/>
            <person name="Thorat M.N."/>
            <person name="Mual P."/>
            <person name="Verma A."/>
            <person name="Krishnamurthi S."/>
            <person name="Tang S.K."/>
            <person name="Li W.J."/>
        </authorList>
    </citation>
    <scope>NUCLEOTIDE SEQUENCE [LARGE SCALE GENOMIC DNA]</scope>
    <source>
        <strain evidence="6 7">NIO-1109</strain>
    </source>
</reference>
<dbReference type="Proteomes" id="UP000053797">
    <property type="component" value="Unassembled WGS sequence"/>
</dbReference>
<sequence>MNKAVKHIVDTTAAQTGSLPIANRSIAVVGLGYVGLPVAVAFGEKTAVVGFDIKEQRVQELQEGIDATLELSPFTLKNATVDYVSDPSALQASDFIIIAVPTPINAQNQPDLTPLLRGSHLVGRQLNKGDIVVYESTVYPGATEEDCIPVLEEASGLRAGVDFFVGYSPERINPGDHEHTFKTIKKIVSAQDEQTLDIVAEVYEAVVEAGVHRASSIKVAEAAKIIENTQRDLNIALMNELAIIFDRMDIDTLEVLEAAGTKWNFLPFRPGLVGGHCIGVDPFYLTMKAESLGYHPEVILAGRRINDTMGRFIATALVKNLIKQNMPVLGARVTILGLSFKENVSDIRNSKVANLVREIEEFGIDVQVTDRLVEKSEAKREYGIDLLEMSELKPADVVIFAVSHEEYVEGGWNLAQHLLKVGRGIVVDIKGMLPRSEQPEGVHVWRL</sequence>
<dbReference type="InterPro" id="IPR001732">
    <property type="entry name" value="UDP-Glc/GDP-Man_DH_N"/>
</dbReference>
<dbReference type="InterPro" id="IPR028359">
    <property type="entry name" value="UDP_ManNAc/GlcNAc_DH"/>
</dbReference>
<dbReference type="EMBL" id="LNQL01000001">
    <property type="protein sequence ID" value="KSU49993.1"/>
    <property type="molecule type" value="Genomic_DNA"/>
</dbReference>
<dbReference type="Pfam" id="PF00984">
    <property type="entry name" value="UDPG_MGDP_dh"/>
    <property type="match status" value="1"/>
</dbReference>
<dbReference type="Pfam" id="PF03721">
    <property type="entry name" value="UDPG_MGDP_dh_N"/>
    <property type="match status" value="1"/>
</dbReference>